<reference evidence="2 3" key="1">
    <citation type="journal article" date="2019" name="Commun. Biol.">
        <title>The bagworm genome reveals a unique fibroin gene that provides high tensile strength.</title>
        <authorList>
            <person name="Kono N."/>
            <person name="Nakamura H."/>
            <person name="Ohtoshi R."/>
            <person name="Tomita M."/>
            <person name="Numata K."/>
            <person name="Arakawa K."/>
        </authorList>
    </citation>
    <scope>NUCLEOTIDE SEQUENCE [LARGE SCALE GENOMIC DNA]</scope>
</reference>
<feature type="compositionally biased region" description="Basic and acidic residues" evidence="1">
    <location>
        <begin position="46"/>
        <end position="56"/>
    </location>
</feature>
<sequence>MHNVASPRNLENFPALATKKITPVVNFRPAPVLSSNPWGRNQPPRAVHEPPRESIRRALPVPPPATATVGPSSFGDDIQTVMAVLRAVKSSEISDFARDIPGLQKY</sequence>
<evidence type="ECO:0000256" key="1">
    <source>
        <dbReference type="SAM" id="MobiDB-lite"/>
    </source>
</evidence>
<proteinExistence type="predicted"/>
<accession>A0A4C1WYB6</accession>
<comment type="caution">
    <text evidence="2">The sequence shown here is derived from an EMBL/GenBank/DDBJ whole genome shotgun (WGS) entry which is preliminary data.</text>
</comment>
<protein>
    <submittedName>
        <fullName evidence="2">Uncharacterized protein</fullName>
    </submittedName>
</protein>
<gene>
    <name evidence="2" type="ORF">EVAR_46360_1</name>
</gene>
<dbReference type="Proteomes" id="UP000299102">
    <property type="component" value="Unassembled WGS sequence"/>
</dbReference>
<evidence type="ECO:0000313" key="3">
    <source>
        <dbReference type="Proteomes" id="UP000299102"/>
    </source>
</evidence>
<dbReference type="AlphaFoldDB" id="A0A4C1WYB6"/>
<evidence type="ECO:0000313" key="2">
    <source>
        <dbReference type="EMBL" id="GBP55064.1"/>
    </source>
</evidence>
<name>A0A4C1WYB6_EUMVA</name>
<keyword evidence="3" id="KW-1185">Reference proteome</keyword>
<organism evidence="2 3">
    <name type="scientific">Eumeta variegata</name>
    <name type="common">Bagworm moth</name>
    <name type="synonym">Eumeta japonica</name>
    <dbReference type="NCBI Taxonomy" id="151549"/>
    <lineage>
        <taxon>Eukaryota</taxon>
        <taxon>Metazoa</taxon>
        <taxon>Ecdysozoa</taxon>
        <taxon>Arthropoda</taxon>
        <taxon>Hexapoda</taxon>
        <taxon>Insecta</taxon>
        <taxon>Pterygota</taxon>
        <taxon>Neoptera</taxon>
        <taxon>Endopterygota</taxon>
        <taxon>Lepidoptera</taxon>
        <taxon>Glossata</taxon>
        <taxon>Ditrysia</taxon>
        <taxon>Tineoidea</taxon>
        <taxon>Psychidae</taxon>
        <taxon>Oiketicinae</taxon>
        <taxon>Eumeta</taxon>
    </lineage>
</organism>
<dbReference type="EMBL" id="BGZK01000660">
    <property type="protein sequence ID" value="GBP55064.1"/>
    <property type="molecule type" value="Genomic_DNA"/>
</dbReference>
<feature type="region of interest" description="Disordered" evidence="1">
    <location>
        <begin position="33"/>
        <end position="73"/>
    </location>
</feature>